<name>A0A5C6UG96_9SPHN</name>
<organism evidence="2 3">
    <name type="scientific">Sphingomonas ginsenosidivorax</name>
    <dbReference type="NCBI Taxonomy" id="862135"/>
    <lineage>
        <taxon>Bacteria</taxon>
        <taxon>Pseudomonadati</taxon>
        <taxon>Pseudomonadota</taxon>
        <taxon>Alphaproteobacteria</taxon>
        <taxon>Sphingomonadales</taxon>
        <taxon>Sphingomonadaceae</taxon>
        <taxon>Sphingomonas</taxon>
    </lineage>
</organism>
<evidence type="ECO:0000313" key="2">
    <source>
        <dbReference type="EMBL" id="TXC71460.1"/>
    </source>
</evidence>
<protein>
    <submittedName>
        <fullName evidence="2">Uncharacterized protein</fullName>
    </submittedName>
</protein>
<dbReference type="RefSeq" id="WP_147082738.1">
    <property type="nucleotide sequence ID" value="NZ_VOQR01000001.1"/>
</dbReference>
<keyword evidence="1" id="KW-0812">Transmembrane</keyword>
<comment type="caution">
    <text evidence="2">The sequence shown here is derived from an EMBL/GenBank/DDBJ whole genome shotgun (WGS) entry which is preliminary data.</text>
</comment>
<keyword evidence="1" id="KW-1133">Transmembrane helix</keyword>
<keyword evidence="3" id="KW-1185">Reference proteome</keyword>
<reference evidence="2 3" key="1">
    <citation type="journal article" date="2013" name="Antonie Van Leeuwenhoek">
        <title>Sphingomonas ginsenosidivorax sp. nov., with the ability to transform ginsenosides.</title>
        <authorList>
            <person name="Jin X.F."/>
            <person name="Kim J.K."/>
            <person name="Liu Q.M."/>
            <person name="Kang M.S."/>
            <person name="He D."/>
            <person name="Jin F.X."/>
            <person name="Kim S.C."/>
            <person name="Im W.T."/>
        </authorList>
    </citation>
    <scope>NUCLEOTIDE SEQUENCE [LARGE SCALE GENOMIC DNA]</scope>
    <source>
        <strain evidence="2 3">KHI67</strain>
    </source>
</reference>
<accession>A0A5C6UG96</accession>
<proteinExistence type="predicted"/>
<dbReference type="AlphaFoldDB" id="A0A5C6UG96"/>
<gene>
    <name evidence="2" type="ORF">FSB78_11290</name>
</gene>
<keyword evidence="1" id="KW-0472">Membrane</keyword>
<dbReference type="EMBL" id="VOQR01000001">
    <property type="protein sequence ID" value="TXC71460.1"/>
    <property type="molecule type" value="Genomic_DNA"/>
</dbReference>
<feature type="transmembrane region" description="Helical" evidence="1">
    <location>
        <begin position="6"/>
        <end position="29"/>
    </location>
</feature>
<evidence type="ECO:0000256" key="1">
    <source>
        <dbReference type="SAM" id="Phobius"/>
    </source>
</evidence>
<dbReference type="OrthoDB" id="7428686at2"/>
<evidence type="ECO:0000313" key="3">
    <source>
        <dbReference type="Proteomes" id="UP000321250"/>
    </source>
</evidence>
<dbReference type="Proteomes" id="UP000321250">
    <property type="component" value="Unassembled WGS sequence"/>
</dbReference>
<sequence>MPFTLISGAVITLLIACLIVGVGLLTALVHPPERSRYRLTVEVDTPDGLKKGAVVREFSWKKSSTAFTGNDIHYTERGEAVAVDLPSGKTLFVLLNTNPSDLIEMATMRADLRRAPIAIQRARETADLYLVPNKHAFETHRREYPKFVFFEDIKDPATVRSVDPGNLSKSFGPDVALNRVTFQITSDPVTQSIEGRLPWLAELRNRRVGLNGKRNVAQTPGDLTTILGSGSFARNRAF</sequence>